<evidence type="ECO:0000313" key="4">
    <source>
        <dbReference type="EMBL" id="MDB8688783.1"/>
    </source>
</evidence>
<dbReference type="Proteomes" id="UP001212160">
    <property type="component" value="Unassembled WGS sequence"/>
</dbReference>
<evidence type="ECO:0000256" key="2">
    <source>
        <dbReference type="SAM" id="Phobius"/>
    </source>
</evidence>
<accession>A0AAW6DK84</accession>
<sequence>MIKIIYSIVLAAFTMWILNMYLNIFLESKGKLLRKICIWSITFIIWSYKEYNKGWTPGINILLSILIGMIIASTLYNGKYIIKLLFIVLLNMLWMGAELLIGYGFILFGIDYSERMLAGTIFSLLVIILFVRILALHNKYKSNAKISLKYVYFLAFNTCGSVFIAHTLFYLSSMKNASVEMTYISSFVVVVINILNFRIYNRLSEEYDVKRKNAVYEQQVEFYKNHIKEKEEILLKIREMQHETKNQFIFILGLLEHEEILRAKKFINQNIGDINNIKNKNNFAHSNNIVIDSLINYKFSIAEKKKISLDIKINIWINLPVDDSDICILLGNAIDNAIEATLKVQEKDRFINLYMRCIKNTLVITMVNSYDKTVHSVNGNLISTKKDIENHGMGLVSMKKVVDKYNGIILIDEGKFFSIKIVLYL</sequence>
<dbReference type="CDD" id="cd16935">
    <property type="entry name" value="HATPase_AgrC-ComD-like"/>
    <property type="match status" value="1"/>
</dbReference>
<dbReference type="Gene3D" id="3.30.565.10">
    <property type="entry name" value="Histidine kinase-like ATPase, C-terminal domain"/>
    <property type="match status" value="1"/>
</dbReference>
<dbReference type="PANTHER" id="PTHR40448:SF1">
    <property type="entry name" value="TWO-COMPONENT SENSOR HISTIDINE KINASE"/>
    <property type="match status" value="1"/>
</dbReference>
<keyword evidence="2" id="KW-0812">Transmembrane</keyword>
<keyword evidence="1" id="KW-0175">Coiled coil</keyword>
<dbReference type="RefSeq" id="WP_178830872.1">
    <property type="nucleotide sequence ID" value="NZ_JAQMLA010000128.1"/>
</dbReference>
<evidence type="ECO:0000259" key="3">
    <source>
        <dbReference type="Pfam" id="PF14501"/>
    </source>
</evidence>
<evidence type="ECO:0000256" key="1">
    <source>
        <dbReference type="SAM" id="Coils"/>
    </source>
</evidence>
<feature type="transmembrane region" description="Helical" evidence="2">
    <location>
        <begin position="32"/>
        <end position="48"/>
    </location>
</feature>
<feature type="coiled-coil region" evidence="1">
    <location>
        <begin position="213"/>
        <end position="243"/>
    </location>
</feature>
<organism evidence="4 5">
    <name type="scientific">Mediterraneibacter gnavus</name>
    <name type="common">Ruminococcus gnavus</name>
    <dbReference type="NCBI Taxonomy" id="33038"/>
    <lineage>
        <taxon>Bacteria</taxon>
        <taxon>Bacillati</taxon>
        <taxon>Bacillota</taxon>
        <taxon>Clostridia</taxon>
        <taxon>Lachnospirales</taxon>
        <taxon>Lachnospiraceae</taxon>
        <taxon>Mediterraneibacter</taxon>
    </lineage>
</organism>
<keyword evidence="2" id="KW-0472">Membrane</keyword>
<feature type="transmembrane region" description="Helical" evidence="2">
    <location>
        <begin position="54"/>
        <end position="72"/>
    </location>
</feature>
<protein>
    <submittedName>
        <fullName evidence="4">GHKL domain-containing protein</fullName>
    </submittedName>
</protein>
<feature type="transmembrane region" description="Helical" evidence="2">
    <location>
        <begin position="116"/>
        <end position="138"/>
    </location>
</feature>
<dbReference type="InterPro" id="IPR036890">
    <property type="entry name" value="HATPase_C_sf"/>
</dbReference>
<keyword evidence="2" id="KW-1133">Transmembrane helix</keyword>
<feature type="transmembrane region" description="Helical" evidence="2">
    <location>
        <begin position="183"/>
        <end position="201"/>
    </location>
</feature>
<feature type="transmembrane region" description="Helical" evidence="2">
    <location>
        <begin position="150"/>
        <end position="171"/>
    </location>
</feature>
<dbReference type="EMBL" id="JAQMLA010000128">
    <property type="protein sequence ID" value="MDB8688783.1"/>
    <property type="molecule type" value="Genomic_DNA"/>
</dbReference>
<dbReference type="SUPFAM" id="SSF55874">
    <property type="entry name" value="ATPase domain of HSP90 chaperone/DNA topoisomerase II/histidine kinase"/>
    <property type="match status" value="1"/>
</dbReference>
<dbReference type="GO" id="GO:0042802">
    <property type="term" value="F:identical protein binding"/>
    <property type="evidence" value="ECO:0007669"/>
    <property type="project" value="TreeGrafter"/>
</dbReference>
<proteinExistence type="predicted"/>
<evidence type="ECO:0000313" key="5">
    <source>
        <dbReference type="Proteomes" id="UP001212160"/>
    </source>
</evidence>
<gene>
    <name evidence="4" type="ORF">PNW85_19475</name>
</gene>
<comment type="caution">
    <text evidence="4">The sequence shown here is derived from an EMBL/GenBank/DDBJ whole genome shotgun (WGS) entry which is preliminary data.</text>
</comment>
<feature type="transmembrane region" description="Helical" evidence="2">
    <location>
        <begin position="84"/>
        <end position="110"/>
    </location>
</feature>
<dbReference type="Pfam" id="PF14501">
    <property type="entry name" value="HATPase_c_5"/>
    <property type="match status" value="1"/>
</dbReference>
<name>A0AAW6DK84_MEDGN</name>
<dbReference type="PANTHER" id="PTHR40448">
    <property type="entry name" value="TWO-COMPONENT SENSOR HISTIDINE KINASE"/>
    <property type="match status" value="1"/>
</dbReference>
<dbReference type="InterPro" id="IPR032834">
    <property type="entry name" value="NatK-like_C"/>
</dbReference>
<feature type="transmembrane region" description="Helical" evidence="2">
    <location>
        <begin position="6"/>
        <end position="25"/>
    </location>
</feature>
<reference evidence="4" key="1">
    <citation type="submission" date="2023-01" db="EMBL/GenBank/DDBJ databases">
        <title>Human gut microbiome strain richness.</title>
        <authorList>
            <person name="Chen-Liaw A."/>
        </authorList>
    </citation>
    <scope>NUCLEOTIDE SEQUENCE</scope>
    <source>
        <strain evidence="4">RTP21484st1_H11_RTP21484_190118</strain>
    </source>
</reference>
<dbReference type="AlphaFoldDB" id="A0AAW6DK84"/>
<feature type="domain" description="Sensor histidine kinase NatK-like C-terminal" evidence="3">
    <location>
        <begin position="325"/>
        <end position="422"/>
    </location>
</feature>